<sequence length="120" mass="13388">MRALEQVRALVTRHRFRCAGEALLQEALAQVLTEAGIPFQREVRLGDAGRIDFLLTEARVGLEVKVDGGLSEVTRQLLRYAEREDIHALLLITTRSRHDSLPAHMQGKPVRVAVLRGGLL</sequence>
<protein>
    <recommendedName>
        <fullName evidence="3">GxxExxY protein</fullName>
    </recommendedName>
</protein>
<keyword evidence="2" id="KW-1185">Reference proteome</keyword>
<gene>
    <name evidence="1" type="ORF">D7X32_15265</name>
</gene>
<dbReference type="Proteomes" id="UP000268313">
    <property type="component" value="Unassembled WGS sequence"/>
</dbReference>
<evidence type="ECO:0000313" key="1">
    <source>
        <dbReference type="EMBL" id="RKH02967.1"/>
    </source>
</evidence>
<proteinExistence type="predicted"/>
<organism evidence="1 2">
    <name type="scientific">Corallococcus carmarthensis</name>
    <dbReference type="NCBI Taxonomy" id="2316728"/>
    <lineage>
        <taxon>Bacteria</taxon>
        <taxon>Pseudomonadati</taxon>
        <taxon>Myxococcota</taxon>
        <taxon>Myxococcia</taxon>
        <taxon>Myxococcales</taxon>
        <taxon>Cystobacterineae</taxon>
        <taxon>Myxococcaceae</taxon>
        <taxon>Corallococcus</taxon>
    </lineage>
</organism>
<name>A0A3A8K6Q5_9BACT</name>
<accession>A0A3A8K6Q5</accession>
<dbReference type="AlphaFoldDB" id="A0A3A8K6Q5"/>
<dbReference type="EMBL" id="RAWE01000047">
    <property type="protein sequence ID" value="RKH02967.1"/>
    <property type="molecule type" value="Genomic_DNA"/>
</dbReference>
<comment type="caution">
    <text evidence="1">The sequence shown here is derived from an EMBL/GenBank/DDBJ whole genome shotgun (WGS) entry which is preliminary data.</text>
</comment>
<reference evidence="2" key="1">
    <citation type="submission" date="2018-09" db="EMBL/GenBank/DDBJ databases">
        <authorList>
            <person name="Livingstone P.G."/>
            <person name="Whitworth D.E."/>
        </authorList>
    </citation>
    <scope>NUCLEOTIDE SEQUENCE [LARGE SCALE GENOMIC DNA]</scope>
    <source>
        <strain evidence="2">CA043D</strain>
    </source>
</reference>
<evidence type="ECO:0008006" key="3">
    <source>
        <dbReference type="Google" id="ProtNLM"/>
    </source>
</evidence>
<evidence type="ECO:0000313" key="2">
    <source>
        <dbReference type="Proteomes" id="UP000268313"/>
    </source>
</evidence>